<feature type="domain" description="DUF6249" evidence="2">
    <location>
        <begin position="7"/>
        <end position="105"/>
    </location>
</feature>
<feature type="transmembrane region" description="Helical" evidence="1">
    <location>
        <begin position="50"/>
        <end position="74"/>
    </location>
</feature>
<name>A0A1M5VQY5_9BACT</name>
<keyword evidence="1" id="KW-0472">Membrane</keyword>
<evidence type="ECO:0000313" key="3">
    <source>
        <dbReference type="EMBL" id="SHH77343.1"/>
    </source>
</evidence>
<feature type="transmembrane region" description="Helical" evidence="1">
    <location>
        <begin position="86"/>
        <end position="106"/>
    </location>
</feature>
<dbReference type="AlphaFoldDB" id="A0A1M5VQY5"/>
<sequence>MEITSAALFISVSLVVFGISYYYFTTRYKERMAILEKGLPPDFFKGGTHYLPLILTLGIVSIGISLGILVGAFLNSLEIEGAQYLMLPFAIFLFLGISLLVSYYILKATQKNNNT</sequence>
<gene>
    <name evidence="3" type="ORF">SAMN04488109_5299</name>
</gene>
<reference evidence="3 4" key="1">
    <citation type="submission" date="2016-11" db="EMBL/GenBank/DDBJ databases">
        <authorList>
            <person name="Jaros S."/>
            <person name="Januszkiewicz K."/>
            <person name="Wedrychowicz H."/>
        </authorList>
    </citation>
    <scope>NUCLEOTIDE SEQUENCE [LARGE SCALE GENOMIC DNA]</scope>
    <source>
        <strain evidence="3 4">DSM 24574</strain>
    </source>
</reference>
<dbReference type="STRING" id="947013.SAMN04488109_5299"/>
<protein>
    <recommendedName>
        <fullName evidence="2">DUF6249 domain-containing protein</fullName>
    </recommendedName>
</protein>
<evidence type="ECO:0000313" key="4">
    <source>
        <dbReference type="Proteomes" id="UP000184212"/>
    </source>
</evidence>
<organism evidence="3 4">
    <name type="scientific">Chryseolinea serpens</name>
    <dbReference type="NCBI Taxonomy" id="947013"/>
    <lineage>
        <taxon>Bacteria</taxon>
        <taxon>Pseudomonadati</taxon>
        <taxon>Bacteroidota</taxon>
        <taxon>Cytophagia</taxon>
        <taxon>Cytophagales</taxon>
        <taxon>Fulvivirgaceae</taxon>
        <taxon>Chryseolinea</taxon>
    </lineage>
</organism>
<evidence type="ECO:0000256" key="1">
    <source>
        <dbReference type="SAM" id="Phobius"/>
    </source>
</evidence>
<evidence type="ECO:0000259" key="2">
    <source>
        <dbReference type="Pfam" id="PF19762"/>
    </source>
</evidence>
<dbReference type="RefSeq" id="WP_073140634.1">
    <property type="nucleotide sequence ID" value="NZ_FQWQ01000004.1"/>
</dbReference>
<keyword evidence="4" id="KW-1185">Reference proteome</keyword>
<dbReference type="InterPro" id="IPR046216">
    <property type="entry name" value="DUF6249"/>
</dbReference>
<dbReference type="Proteomes" id="UP000184212">
    <property type="component" value="Unassembled WGS sequence"/>
</dbReference>
<keyword evidence="1" id="KW-1133">Transmembrane helix</keyword>
<keyword evidence="1" id="KW-0812">Transmembrane</keyword>
<accession>A0A1M5VQY5</accession>
<feature type="transmembrane region" description="Helical" evidence="1">
    <location>
        <begin position="6"/>
        <end position="24"/>
    </location>
</feature>
<dbReference type="EMBL" id="FQWQ01000004">
    <property type="protein sequence ID" value="SHH77343.1"/>
    <property type="molecule type" value="Genomic_DNA"/>
</dbReference>
<proteinExistence type="predicted"/>
<dbReference type="OrthoDB" id="679295at2"/>
<dbReference type="Pfam" id="PF19762">
    <property type="entry name" value="DUF6249"/>
    <property type="match status" value="1"/>
</dbReference>